<dbReference type="Proteomes" id="UP001055101">
    <property type="component" value="Unassembled WGS sequence"/>
</dbReference>
<dbReference type="RefSeq" id="WP_238232867.1">
    <property type="nucleotide sequence ID" value="NZ_BPRA01000029.1"/>
</dbReference>
<keyword evidence="4" id="KW-1185">Reference proteome</keyword>
<name>A0ABQ4TQW2_9HYPH</name>
<feature type="domain" description="DUF5681" evidence="2">
    <location>
        <begin position="6"/>
        <end position="66"/>
    </location>
</feature>
<evidence type="ECO:0000313" key="4">
    <source>
        <dbReference type="Proteomes" id="UP001055101"/>
    </source>
</evidence>
<evidence type="ECO:0000256" key="1">
    <source>
        <dbReference type="SAM" id="MobiDB-lite"/>
    </source>
</evidence>
<protein>
    <recommendedName>
        <fullName evidence="2">DUF5681 domain-containing protein</fullName>
    </recommendedName>
</protein>
<comment type="caution">
    <text evidence="3">The sequence shown here is derived from an EMBL/GenBank/DDBJ whole genome shotgun (WGS) entry which is preliminary data.</text>
</comment>
<accession>A0ABQ4TQW2</accession>
<sequence length="140" mass="15178">MRGDGKPFAEGQSGNPAGRPRGSRNRATLALETILDGDAEAIVRKAIELAREGEPQALRMCLDRLLPVRRERPVRFELPEITTTDDLPKATSALLQAVASGDITPSEAADVGHALAAHMRAIETASLNERMRRIEEDGAR</sequence>
<gene>
    <name evidence="3" type="ORF">EKPJFOCH_4267</name>
</gene>
<dbReference type="Pfam" id="PF18932">
    <property type="entry name" value="DUF5681"/>
    <property type="match status" value="1"/>
</dbReference>
<reference evidence="3" key="2">
    <citation type="submission" date="2021-08" db="EMBL/GenBank/DDBJ databases">
        <authorList>
            <person name="Tani A."/>
            <person name="Ola A."/>
            <person name="Ogura Y."/>
            <person name="Katsura K."/>
            <person name="Hayashi T."/>
        </authorList>
    </citation>
    <scope>NUCLEOTIDE SEQUENCE</scope>
    <source>
        <strain evidence="3">DSM 23674</strain>
    </source>
</reference>
<dbReference type="EMBL" id="BPRA01000029">
    <property type="protein sequence ID" value="GJE57749.1"/>
    <property type="molecule type" value="Genomic_DNA"/>
</dbReference>
<proteinExistence type="predicted"/>
<dbReference type="InterPro" id="IPR043736">
    <property type="entry name" value="DUF5681"/>
</dbReference>
<reference evidence="3" key="1">
    <citation type="journal article" date="2021" name="Front. Microbiol.">
        <title>Comprehensive Comparative Genomics and Phenotyping of Methylobacterium Species.</title>
        <authorList>
            <person name="Alessa O."/>
            <person name="Ogura Y."/>
            <person name="Fujitani Y."/>
            <person name="Takami H."/>
            <person name="Hayashi T."/>
            <person name="Sahin N."/>
            <person name="Tani A."/>
        </authorList>
    </citation>
    <scope>NUCLEOTIDE SEQUENCE</scope>
    <source>
        <strain evidence="3">DSM 23674</strain>
    </source>
</reference>
<evidence type="ECO:0000259" key="2">
    <source>
        <dbReference type="Pfam" id="PF18932"/>
    </source>
</evidence>
<evidence type="ECO:0000313" key="3">
    <source>
        <dbReference type="EMBL" id="GJE57749.1"/>
    </source>
</evidence>
<organism evidence="3 4">
    <name type="scientific">Methylobacterium thuringiense</name>
    <dbReference type="NCBI Taxonomy" id="1003091"/>
    <lineage>
        <taxon>Bacteria</taxon>
        <taxon>Pseudomonadati</taxon>
        <taxon>Pseudomonadota</taxon>
        <taxon>Alphaproteobacteria</taxon>
        <taxon>Hyphomicrobiales</taxon>
        <taxon>Methylobacteriaceae</taxon>
        <taxon>Methylobacterium</taxon>
    </lineage>
</organism>
<feature type="region of interest" description="Disordered" evidence="1">
    <location>
        <begin position="1"/>
        <end position="25"/>
    </location>
</feature>